<sequence>MTTSGRAGTDRHRGISPSGNTLWASLECLLGGVAAGVLVLFALPTLSDLARSLGLLSTTVLAFVFLFLWLSLWAVIGTVHERVWTVG</sequence>
<dbReference type="Proteomes" id="UP001597085">
    <property type="component" value="Unassembled WGS sequence"/>
</dbReference>
<dbReference type="EMBL" id="JBHUDK010000005">
    <property type="protein sequence ID" value="MFD1598679.1"/>
    <property type="molecule type" value="Genomic_DNA"/>
</dbReference>
<gene>
    <name evidence="2" type="ORF">ACFSBX_06870</name>
</gene>
<dbReference type="RefSeq" id="WP_256419898.1">
    <property type="nucleotide sequence ID" value="NZ_JANHDI010000001.1"/>
</dbReference>
<feature type="transmembrane region" description="Helical" evidence="1">
    <location>
        <begin position="55"/>
        <end position="76"/>
    </location>
</feature>
<proteinExistence type="predicted"/>
<feature type="transmembrane region" description="Helical" evidence="1">
    <location>
        <begin position="22"/>
        <end position="43"/>
    </location>
</feature>
<evidence type="ECO:0000256" key="1">
    <source>
        <dbReference type="SAM" id="Phobius"/>
    </source>
</evidence>
<dbReference type="AlphaFoldDB" id="A0ABD6CKG7"/>
<reference evidence="2 3" key="1">
    <citation type="journal article" date="2019" name="Int. J. Syst. Evol. Microbiol.">
        <title>The Global Catalogue of Microorganisms (GCM) 10K type strain sequencing project: providing services to taxonomists for standard genome sequencing and annotation.</title>
        <authorList>
            <consortium name="The Broad Institute Genomics Platform"/>
            <consortium name="The Broad Institute Genome Sequencing Center for Infectious Disease"/>
            <person name="Wu L."/>
            <person name="Ma J."/>
        </authorList>
    </citation>
    <scope>NUCLEOTIDE SEQUENCE [LARGE SCALE GENOMIC DNA]</scope>
    <source>
        <strain evidence="2 3">CGMCC 1.12121</strain>
    </source>
</reference>
<keyword evidence="1" id="KW-0812">Transmembrane</keyword>
<evidence type="ECO:0000313" key="3">
    <source>
        <dbReference type="Proteomes" id="UP001597085"/>
    </source>
</evidence>
<comment type="caution">
    <text evidence="2">The sequence shown here is derived from an EMBL/GenBank/DDBJ whole genome shotgun (WGS) entry which is preliminary data.</text>
</comment>
<keyword evidence="3" id="KW-1185">Reference proteome</keyword>
<evidence type="ECO:0000313" key="2">
    <source>
        <dbReference type="EMBL" id="MFD1598679.1"/>
    </source>
</evidence>
<name>A0ABD6CKG7_9EURY</name>
<organism evidence="2 3">
    <name type="scientific">Halobellus rarus</name>
    <dbReference type="NCBI Taxonomy" id="1126237"/>
    <lineage>
        <taxon>Archaea</taxon>
        <taxon>Methanobacteriati</taxon>
        <taxon>Methanobacteriota</taxon>
        <taxon>Stenosarchaea group</taxon>
        <taxon>Halobacteria</taxon>
        <taxon>Halobacteriales</taxon>
        <taxon>Haloferacaceae</taxon>
        <taxon>Halobellus</taxon>
    </lineage>
</organism>
<accession>A0ABD6CKG7</accession>
<protein>
    <submittedName>
        <fullName evidence="2">Uncharacterized protein</fullName>
    </submittedName>
</protein>
<keyword evidence="1" id="KW-1133">Transmembrane helix</keyword>
<keyword evidence="1" id="KW-0472">Membrane</keyword>